<feature type="transmembrane region" description="Helical" evidence="1">
    <location>
        <begin position="236"/>
        <end position="258"/>
    </location>
</feature>
<feature type="transmembrane region" description="Helical" evidence="1">
    <location>
        <begin position="104"/>
        <end position="124"/>
    </location>
</feature>
<evidence type="ECO:0008006" key="4">
    <source>
        <dbReference type="Google" id="ProtNLM"/>
    </source>
</evidence>
<feature type="transmembrane region" description="Helical" evidence="1">
    <location>
        <begin position="400"/>
        <end position="417"/>
    </location>
</feature>
<feature type="transmembrane region" description="Helical" evidence="1">
    <location>
        <begin position="278"/>
        <end position="298"/>
    </location>
</feature>
<dbReference type="STRING" id="290052.ASU35_08620"/>
<dbReference type="Proteomes" id="UP000054874">
    <property type="component" value="Unassembled WGS sequence"/>
</dbReference>
<evidence type="ECO:0000313" key="3">
    <source>
        <dbReference type="Proteomes" id="UP000054874"/>
    </source>
</evidence>
<dbReference type="InterPro" id="IPR031617">
    <property type="entry name" value="PelG"/>
</dbReference>
<accession>A0A0V8QGC7</accession>
<feature type="transmembrane region" description="Helical" evidence="1">
    <location>
        <begin position="21"/>
        <end position="49"/>
    </location>
</feature>
<keyword evidence="3" id="KW-1185">Reference proteome</keyword>
<keyword evidence="1" id="KW-0812">Transmembrane</keyword>
<feature type="transmembrane region" description="Helical" evidence="1">
    <location>
        <begin position="423"/>
        <end position="443"/>
    </location>
</feature>
<feature type="transmembrane region" description="Helical" evidence="1">
    <location>
        <begin position="193"/>
        <end position="215"/>
    </location>
</feature>
<evidence type="ECO:0000256" key="1">
    <source>
        <dbReference type="SAM" id="Phobius"/>
    </source>
</evidence>
<dbReference type="AlphaFoldDB" id="A0A0V8QGC7"/>
<dbReference type="RefSeq" id="WP_058352278.1">
    <property type="nucleotide sequence ID" value="NZ_CABMMD010000124.1"/>
</dbReference>
<name>A0A0V8QGC7_9FIRM</name>
<sequence length="485" mass="55238">MAGIGFELKKIYRKEGITRGALGALYSTVVTLGPMIFSICTILGLYFFLKISDVSYADRELLSSTILYAFIFSVIVTAPFNVVFSRYIADKFYTEEYRNILNSYYMGITVCAAISSLLFLPVGWSLRIRGEIDYPYILAAYVLWISLIMVFFSIIYLHATKDYKMITIFFLSGSLLAFLLAVFLYQWRQQDVIHAIIYALAAGFLVTAIQIFAYIKRYFSSSETGYGECMHYMMSYKSLLLANMMYTLGLYAHNFVMWTMPSRTETAKTFYTNQAYDMATYLAMLTNIFIMVVFTVSVETKFHTAYKEYMEAVLGGTYKMLVKGRKKMFRTLSQQIGQIFSTQVAITSVIYLLIISFGTSLGIDSVTLAIYPALVVAYLGIFMMYGNLVYLYYFSDLKGAMITGGIYFLVTLGASLASSQYEAPFWGMGALVGMLAGWSYSFFRIRWIERNFDTYIFCDYKVVDTMKSSNKGRIVYANKEGSTAR</sequence>
<evidence type="ECO:0000313" key="2">
    <source>
        <dbReference type="EMBL" id="KSV59470.1"/>
    </source>
</evidence>
<dbReference type="Pfam" id="PF16933">
    <property type="entry name" value="PelG"/>
    <property type="match status" value="1"/>
</dbReference>
<protein>
    <recommendedName>
        <fullName evidence="4">Transmembrane protein</fullName>
    </recommendedName>
</protein>
<proteinExistence type="predicted"/>
<reference evidence="2 3" key="1">
    <citation type="submission" date="2015-11" db="EMBL/GenBank/DDBJ databases">
        <title>Butyribacter intestini gen. nov., sp. nov., a butyric acid-producing bacterium of the family Lachnospiraceae isolated from the human faeces.</title>
        <authorList>
            <person name="Zou Y."/>
            <person name="Xue W."/>
            <person name="Luo G."/>
            <person name="Lv M."/>
        </authorList>
    </citation>
    <scope>NUCLEOTIDE SEQUENCE [LARGE SCALE GENOMIC DNA]</scope>
    <source>
        <strain evidence="2 3">ACET-33324</strain>
    </source>
</reference>
<gene>
    <name evidence="2" type="ORF">ASU35_08620</name>
</gene>
<feature type="transmembrane region" description="Helical" evidence="1">
    <location>
        <begin position="136"/>
        <end position="159"/>
    </location>
</feature>
<dbReference type="EMBL" id="LNAM01000124">
    <property type="protein sequence ID" value="KSV59470.1"/>
    <property type="molecule type" value="Genomic_DNA"/>
</dbReference>
<keyword evidence="1" id="KW-1133">Transmembrane helix</keyword>
<feature type="transmembrane region" description="Helical" evidence="1">
    <location>
        <begin position="369"/>
        <end position="393"/>
    </location>
</feature>
<keyword evidence="1" id="KW-0472">Membrane</keyword>
<feature type="transmembrane region" description="Helical" evidence="1">
    <location>
        <begin position="336"/>
        <end position="357"/>
    </location>
</feature>
<organism evidence="2 3">
    <name type="scientific">Acetivibrio ethanolgignens</name>
    <dbReference type="NCBI Taxonomy" id="290052"/>
    <lineage>
        <taxon>Bacteria</taxon>
        <taxon>Bacillati</taxon>
        <taxon>Bacillota</taxon>
        <taxon>Clostridia</taxon>
        <taxon>Eubacteriales</taxon>
        <taxon>Oscillospiraceae</taxon>
        <taxon>Acetivibrio</taxon>
    </lineage>
</organism>
<comment type="caution">
    <text evidence="2">The sequence shown here is derived from an EMBL/GenBank/DDBJ whole genome shotgun (WGS) entry which is preliminary data.</text>
</comment>
<feature type="transmembrane region" description="Helical" evidence="1">
    <location>
        <begin position="61"/>
        <end position="84"/>
    </location>
</feature>
<feature type="transmembrane region" description="Helical" evidence="1">
    <location>
        <begin position="166"/>
        <end position="187"/>
    </location>
</feature>
<dbReference type="OrthoDB" id="37830at2"/>